<protein>
    <submittedName>
        <fullName evidence="1">Uncharacterized protein</fullName>
    </submittedName>
</protein>
<dbReference type="Proteomes" id="UP000250275">
    <property type="component" value="Unassembled WGS sequence"/>
</dbReference>
<sequence length="51" mass="6105">MERINSRTASWCKSPCNRWKSVILVRGRSKFRRVDDREERIAARRRSLIGT</sequence>
<accession>A0A310SJH1</accession>
<reference evidence="1 2" key="1">
    <citation type="submission" date="2015-07" db="EMBL/GenBank/DDBJ databases">
        <title>The genome of Eufriesea mexicana.</title>
        <authorList>
            <person name="Pan H."/>
            <person name="Kapheim K."/>
        </authorList>
    </citation>
    <scope>NUCLEOTIDE SEQUENCE [LARGE SCALE GENOMIC DNA]</scope>
    <source>
        <strain evidence="1">0111107269</strain>
        <tissue evidence="1">Whole body</tissue>
    </source>
</reference>
<evidence type="ECO:0000313" key="1">
    <source>
        <dbReference type="EMBL" id="OAD55859.1"/>
    </source>
</evidence>
<gene>
    <name evidence="1" type="ORF">WN48_04203</name>
</gene>
<name>A0A310SJH1_9HYME</name>
<dbReference type="EMBL" id="KQ762461">
    <property type="protein sequence ID" value="OAD55859.1"/>
    <property type="molecule type" value="Genomic_DNA"/>
</dbReference>
<proteinExistence type="predicted"/>
<evidence type="ECO:0000313" key="2">
    <source>
        <dbReference type="Proteomes" id="UP000250275"/>
    </source>
</evidence>
<keyword evidence="2" id="KW-1185">Reference proteome</keyword>
<dbReference type="AlphaFoldDB" id="A0A310SJH1"/>
<organism evidence="1 2">
    <name type="scientific">Eufriesea mexicana</name>
    <dbReference type="NCBI Taxonomy" id="516756"/>
    <lineage>
        <taxon>Eukaryota</taxon>
        <taxon>Metazoa</taxon>
        <taxon>Ecdysozoa</taxon>
        <taxon>Arthropoda</taxon>
        <taxon>Hexapoda</taxon>
        <taxon>Insecta</taxon>
        <taxon>Pterygota</taxon>
        <taxon>Neoptera</taxon>
        <taxon>Endopterygota</taxon>
        <taxon>Hymenoptera</taxon>
        <taxon>Apocrita</taxon>
        <taxon>Aculeata</taxon>
        <taxon>Apoidea</taxon>
        <taxon>Anthophila</taxon>
        <taxon>Apidae</taxon>
        <taxon>Eufriesea</taxon>
    </lineage>
</organism>